<keyword evidence="1" id="KW-1133">Transmembrane helix</keyword>
<accession>A0ABQ5XPL4</accession>
<proteinExistence type="predicted"/>
<keyword evidence="1" id="KW-0812">Transmembrane</keyword>
<evidence type="ECO:0000256" key="1">
    <source>
        <dbReference type="SAM" id="Phobius"/>
    </source>
</evidence>
<evidence type="ECO:0000313" key="2">
    <source>
        <dbReference type="EMBL" id="GLQ93686.1"/>
    </source>
</evidence>
<dbReference type="EMBL" id="BSOB01000023">
    <property type="protein sequence ID" value="GLQ93686.1"/>
    <property type="molecule type" value="Genomic_DNA"/>
</dbReference>
<keyword evidence="1" id="KW-0472">Membrane</keyword>
<organism evidence="2 3">
    <name type="scientific">Dyella acidisoli</name>
    <dbReference type="NCBI Taxonomy" id="1867834"/>
    <lineage>
        <taxon>Bacteria</taxon>
        <taxon>Pseudomonadati</taxon>
        <taxon>Pseudomonadota</taxon>
        <taxon>Gammaproteobacteria</taxon>
        <taxon>Lysobacterales</taxon>
        <taxon>Rhodanobacteraceae</taxon>
        <taxon>Dyella</taxon>
    </lineage>
</organism>
<feature type="transmembrane region" description="Helical" evidence="1">
    <location>
        <begin position="6"/>
        <end position="30"/>
    </location>
</feature>
<comment type="caution">
    <text evidence="2">The sequence shown here is derived from an EMBL/GenBank/DDBJ whole genome shotgun (WGS) entry which is preliminary data.</text>
</comment>
<reference evidence="3" key="1">
    <citation type="journal article" date="2019" name="Int. J. Syst. Evol. Microbiol.">
        <title>The Global Catalogue of Microorganisms (GCM) 10K type strain sequencing project: providing services to taxonomists for standard genome sequencing and annotation.</title>
        <authorList>
            <consortium name="The Broad Institute Genomics Platform"/>
            <consortium name="The Broad Institute Genome Sequencing Center for Infectious Disease"/>
            <person name="Wu L."/>
            <person name="Ma J."/>
        </authorList>
    </citation>
    <scope>NUCLEOTIDE SEQUENCE [LARGE SCALE GENOMIC DNA]</scope>
    <source>
        <strain evidence="3">NBRC 111980</strain>
    </source>
</reference>
<keyword evidence="3" id="KW-1185">Reference proteome</keyword>
<dbReference type="InterPro" id="IPR018688">
    <property type="entry name" value="PpoB2-like"/>
</dbReference>
<gene>
    <name evidence="2" type="ORF">GCM10007901_26370</name>
</gene>
<feature type="transmembrane region" description="Helical" evidence="1">
    <location>
        <begin position="86"/>
        <end position="107"/>
    </location>
</feature>
<feature type="transmembrane region" description="Helical" evidence="1">
    <location>
        <begin position="183"/>
        <end position="202"/>
    </location>
</feature>
<sequence>MPGQTWGGAAAAFIAMWDIMMAAMMLPSLIPTLRRYRQAVSTTDGLQLELLTVLVGMGYFFAWTLFGLLVFPLGVTLTAAEMQWPALARVVPVMVGVIVLMSGALQLTPWKTHNLARCREALHHAHLLPAQTSTAWRQGMCLGLHCCLSCANLTAIQLVIGVMDLRAMAFVTVAITAERLAPASRLVAQAIGVIAIAAGVFLTV</sequence>
<evidence type="ECO:0000313" key="3">
    <source>
        <dbReference type="Proteomes" id="UP001156670"/>
    </source>
</evidence>
<feature type="transmembrane region" description="Helical" evidence="1">
    <location>
        <begin position="50"/>
        <end position="74"/>
    </location>
</feature>
<name>A0ABQ5XPL4_9GAMM</name>
<dbReference type="Proteomes" id="UP001156670">
    <property type="component" value="Unassembled WGS sequence"/>
</dbReference>
<feature type="transmembrane region" description="Helical" evidence="1">
    <location>
        <begin position="142"/>
        <end position="163"/>
    </location>
</feature>
<dbReference type="Pfam" id="PF09948">
    <property type="entry name" value="PpoB2"/>
    <property type="match status" value="1"/>
</dbReference>
<protein>
    <recommendedName>
        <fullName evidence="4">DUF2182 domain-containing protein</fullName>
    </recommendedName>
</protein>
<evidence type="ECO:0008006" key="4">
    <source>
        <dbReference type="Google" id="ProtNLM"/>
    </source>
</evidence>